<dbReference type="Pfam" id="PF08241">
    <property type="entry name" value="Methyltransf_11"/>
    <property type="match status" value="1"/>
</dbReference>
<evidence type="ECO:0000313" key="3">
    <source>
        <dbReference type="Proteomes" id="UP000253141"/>
    </source>
</evidence>
<evidence type="ECO:0000313" key="2">
    <source>
        <dbReference type="EMBL" id="RDB06282.1"/>
    </source>
</evidence>
<comment type="caution">
    <text evidence="2">The sequence shown here is derived from an EMBL/GenBank/DDBJ whole genome shotgun (WGS) entry which is preliminary data.</text>
</comment>
<proteinExistence type="predicted"/>
<dbReference type="CDD" id="cd02440">
    <property type="entry name" value="AdoMet_MTases"/>
    <property type="match status" value="1"/>
</dbReference>
<dbReference type="InterPro" id="IPR029063">
    <property type="entry name" value="SAM-dependent_MTases_sf"/>
</dbReference>
<accession>A0A369IB68</accession>
<gene>
    <name evidence="2" type="ORF">DVG78_08435</name>
</gene>
<dbReference type="GO" id="GO:0008757">
    <property type="term" value="F:S-adenosylmethionine-dependent methyltransferase activity"/>
    <property type="evidence" value="ECO:0007669"/>
    <property type="project" value="InterPro"/>
</dbReference>
<keyword evidence="2" id="KW-0808">Transferase</keyword>
<dbReference type="InterPro" id="IPR052356">
    <property type="entry name" value="Thiol_S-MT"/>
</dbReference>
<dbReference type="OrthoDB" id="9805171at2"/>
<sequence>MLKKYHEILELIKSDSKFTITSNNNLASIPILIDFGDSICSKTSYEANNIESKVDRPKYSKNIILNIFKTLVSPTPRSTIKNIALLQEKLELSSHVSKLLIIGGGTIGRGTSPIYKSNKIDIISFDVYYSENITFIADAHNIPLKDESFDAVIIQYVLEHVVSPNIVVSEIERVLKPGGFIYSETPFLEQVHEAAYDFTRFTHSGHRYLFKNFTEIKSGVICGVGTHLMWTIEYLIRGLFRSKFIGKVAKLTFFWLQYIDLLIDTKYNIDMADSFYFLGQKVTGSTMNIFELPNYYKGADNK</sequence>
<dbReference type="PANTHER" id="PTHR45036:SF1">
    <property type="entry name" value="METHYLTRANSFERASE LIKE 7A"/>
    <property type="match status" value="1"/>
</dbReference>
<dbReference type="AlphaFoldDB" id="A0A369IB68"/>
<reference evidence="2 3" key="1">
    <citation type="submission" date="2018-07" db="EMBL/GenBank/DDBJ databases">
        <title>Genome analysis of Runella aurantiaca.</title>
        <authorList>
            <person name="Yang X."/>
        </authorList>
    </citation>
    <scope>NUCLEOTIDE SEQUENCE [LARGE SCALE GENOMIC DNA]</scope>
    <source>
        <strain evidence="2 3">YX9</strain>
    </source>
</reference>
<dbReference type="PANTHER" id="PTHR45036">
    <property type="entry name" value="METHYLTRANSFERASE LIKE 7B"/>
    <property type="match status" value="1"/>
</dbReference>
<dbReference type="SUPFAM" id="SSF53335">
    <property type="entry name" value="S-adenosyl-L-methionine-dependent methyltransferases"/>
    <property type="match status" value="1"/>
</dbReference>
<dbReference type="RefSeq" id="WP_114460662.1">
    <property type="nucleotide sequence ID" value="NZ_QPIW01000005.1"/>
</dbReference>
<dbReference type="EMBL" id="QPIW01000005">
    <property type="protein sequence ID" value="RDB06282.1"/>
    <property type="molecule type" value="Genomic_DNA"/>
</dbReference>
<dbReference type="InterPro" id="IPR013216">
    <property type="entry name" value="Methyltransf_11"/>
</dbReference>
<name>A0A369IB68_9BACT</name>
<feature type="domain" description="Methyltransferase type 11" evidence="1">
    <location>
        <begin position="136"/>
        <end position="182"/>
    </location>
</feature>
<dbReference type="Gene3D" id="3.40.50.150">
    <property type="entry name" value="Vaccinia Virus protein VP39"/>
    <property type="match status" value="1"/>
</dbReference>
<keyword evidence="3" id="KW-1185">Reference proteome</keyword>
<dbReference type="GO" id="GO:0032259">
    <property type="term" value="P:methylation"/>
    <property type="evidence" value="ECO:0007669"/>
    <property type="project" value="UniProtKB-KW"/>
</dbReference>
<evidence type="ECO:0000259" key="1">
    <source>
        <dbReference type="Pfam" id="PF08241"/>
    </source>
</evidence>
<organism evidence="2 3">
    <name type="scientific">Runella aurantiaca</name>
    <dbReference type="NCBI Taxonomy" id="2282308"/>
    <lineage>
        <taxon>Bacteria</taxon>
        <taxon>Pseudomonadati</taxon>
        <taxon>Bacteroidota</taxon>
        <taxon>Cytophagia</taxon>
        <taxon>Cytophagales</taxon>
        <taxon>Spirosomataceae</taxon>
        <taxon>Runella</taxon>
    </lineage>
</organism>
<keyword evidence="2" id="KW-0489">Methyltransferase</keyword>
<protein>
    <submittedName>
        <fullName evidence="2">Class I SAM-dependent methyltransferase</fullName>
    </submittedName>
</protein>
<dbReference type="Proteomes" id="UP000253141">
    <property type="component" value="Unassembled WGS sequence"/>
</dbReference>